<feature type="signal peptide" evidence="4">
    <location>
        <begin position="1"/>
        <end position="18"/>
    </location>
</feature>
<dbReference type="KEGG" id="uvi:66061205"/>
<feature type="chain" id="PRO_5034096260" description="Eliciting plant response-like protein" evidence="4">
    <location>
        <begin position="19"/>
        <end position="136"/>
    </location>
</feature>
<dbReference type="Pfam" id="PF07249">
    <property type="entry name" value="Cerato-platanin"/>
    <property type="match status" value="1"/>
</dbReference>
<reference evidence="5" key="1">
    <citation type="submission" date="2020-03" db="EMBL/GenBank/DDBJ databases">
        <title>A mixture of massive structural variations and highly conserved coding sequences in Ustilaginoidea virens genome.</title>
        <authorList>
            <person name="Zhang K."/>
            <person name="Zhao Z."/>
            <person name="Zhang Z."/>
            <person name="Li Y."/>
            <person name="Hsiang T."/>
            <person name="Sun W."/>
        </authorList>
    </citation>
    <scope>NUCLEOTIDE SEQUENCE</scope>
    <source>
        <strain evidence="5">UV-8b</strain>
    </source>
</reference>
<evidence type="ECO:0000256" key="4">
    <source>
        <dbReference type="SAM" id="SignalP"/>
    </source>
</evidence>
<evidence type="ECO:0000313" key="6">
    <source>
        <dbReference type="Proteomes" id="UP000027002"/>
    </source>
</evidence>
<evidence type="ECO:0000313" key="5">
    <source>
        <dbReference type="EMBL" id="QUC16186.1"/>
    </source>
</evidence>
<protein>
    <recommendedName>
        <fullName evidence="7">Eliciting plant response-like protein</fullName>
    </recommendedName>
</protein>
<dbReference type="AlphaFoldDB" id="A0A8E5MDH2"/>
<gene>
    <name evidence="5" type="ORF">UV8b_00427</name>
</gene>
<sequence>MRFSNAICAAVMATATSAVRVSWDGGYNEAGRSMGVVSCSDGSHGLMNRYPTQGNLPNYPFIGGTDAIGGWGSGQCGTCWQLEYQGHKIKILAIDHAASGFNINPVAMDALTNGRAYELGRVDATVTQLSARDCGL</sequence>
<dbReference type="RefSeq" id="XP_042993859.1">
    <property type="nucleotide sequence ID" value="XM_043137925.1"/>
</dbReference>
<accession>A0A8E5MDH2</accession>
<evidence type="ECO:0000256" key="2">
    <source>
        <dbReference type="ARBA" id="ARBA00010421"/>
    </source>
</evidence>
<comment type="subcellular location">
    <subcellularLocation>
        <location evidence="1">Secreted</location>
    </subcellularLocation>
</comment>
<evidence type="ECO:0000256" key="1">
    <source>
        <dbReference type="ARBA" id="ARBA00004613"/>
    </source>
</evidence>
<dbReference type="CDD" id="cd22778">
    <property type="entry name" value="DPBB_CEPL-like"/>
    <property type="match status" value="1"/>
</dbReference>
<keyword evidence="3" id="KW-0964">Secreted</keyword>
<keyword evidence="6" id="KW-1185">Reference proteome</keyword>
<organism evidence="5 6">
    <name type="scientific">Ustilaginoidea virens</name>
    <name type="common">Rice false smut fungus</name>
    <name type="synonym">Villosiclava virens</name>
    <dbReference type="NCBI Taxonomy" id="1159556"/>
    <lineage>
        <taxon>Eukaryota</taxon>
        <taxon>Fungi</taxon>
        <taxon>Dikarya</taxon>
        <taxon>Ascomycota</taxon>
        <taxon>Pezizomycotina</taxon>
        <taxon>Sordariomycetes</taxon>
        <taxon>Hypocreomycetidae</taxon>
        <taxon>Hypocreales</taxon>
        <taxon>Clavicipitaceae</taxon>
        <taxon>Ustilaginoidea</taxon>
    </lineage>
</organism>
<dbReference type="OrthoDB" id="4898945at2759"/>
<dbReference type="GO" id="GO:0005576">
    <property type="term" value="C:extracellular region"/>
    <property type="evidence" value="ECO:0007669"/>
    <property type="project" value="UniProtKB-SubCell"/>
</dbReference>
<dbReference type="Proteomes" id="UP000027002">
    <property type="component" value="Chromosome 1"/>
</dbReference>
<evidence type="ECO:0000256" key="3">
    <source>
        <dbReference type="ARBA" id="ARBA00022525"/>
    </source>
</evidence>
<proteinExistence type="inferred from homology"/>
<dbReference type="Gene3D" id="2.40.40.10">
    <property type="entry name" value="RlpA-like domain"/>
    <property type="match status" value="1"/>
</dbReference>
<dbReference type="InterPro" id="IPR036908">
    <property type="entry name" value="RlpA-like_sf"/>
</dbReference>
<dbReference type="GeneID" id="66061205"/>
<name>A0A8E5MDH2_USTVR</name>
<dbReference type="InterPro" id="IPR010829">
    <property type="entry name" value="Cerato-platanin"/>
</dbReference>
<keyword evidence="4" id="KW-0732">Signal</keyword>
<dbReference type="EMBL" id="CP072753">
    <property type="protein sequence ID" value="QUC16186.1"/>
    <property type="molecule type" value="Genomic_DNA"/>
</dbReference>
<evidence type="ECO:0008006" key="7">
    <source>
        <dbReference type="Google" id="ProtNLM"/>
    </source>
</evidence>
<dbReference type="SUPFAM" id="SSF50685">
    <property type="entry name" value="Barwin-like endoglucanases"/>
    <property type="match status" value="1"/>
</dbReference>
<comment type="similarity">
    <text evidence="2">Belongs to the cerato-platanin family.</text>
</comment>